<dbReference type="RefSeq" id="WP_209462955.1">
    <property type="nucleotide sequence ID" value="NZ_CP110224.1"/>
</dbReference>
<protein>
    <submittedName>
        <fullName evidence="2">Ribosomal protein S18 acetylase RimI-like enzyme</fullName>
    </submittedName>
</protein>
<comment type="caution">
    <text evidence="2">The sequence shown here is derived from an EMBL/GenBank/DDBJ whole genome shotgun (WGS) entry which is preliminary data.</text>
</comment>
<dbReference type="EMBL" id="JAGGKX010000008">
    <property type="protein sequence ID" value="MBP1969775.1"/>
    <property type="molecule type" value="Genomic_DNA"/>
</dbReference>
<accession>A0ABS4IFQ9</accession>
<reference evidence="2 3" key="1">
    <citation type="submission" date="2021-03" db="EMBL/GenBank/DDBJ databases">
        <title>Genomic Encyclopedia of Type Strains, Phase IV (KMG-IV): sequencing the most valuable type-strain genomes for metagenomic binning, comparative biology and taxonomic classification.</title>
        <authorList>
            <person name="Goeker M."/>
        </authorList>
    </citation>
    <scope>NUCLEOTIDE SEQUENCE [LARGE SCALE GENOMIC DNA]</scope>
    <source>
        <strain evidence="2 3">DSM 25609</strain>
    </source>
</reference>
<feature type="domain" description="N-acetyltransferase" evidence="1">
    <location>
        <begin position="116"/>
        <end position="250"/>
    </location>
</feature>
<organism evidence="2 3">
    <name type="scientific">Virgibacillus natechei</name>
    <dbReference type="NCBI Taxonomy" id="1216297"/>
    <lineage>
        <taxon>Bacteria</taxon>
        <taxon>Bacillati</taxon>
        <taxon>Bacillota</taxon>
        <taxon>Bacilli</taxon>
        <taxon>Bacillales</taxon>
        <taxon>Bacillaceae</taxon>
        <taxon>Virgibacillus</taxon>
    </lineage>
</organism>
<evidence type="ECO:0000259" key="1">
    <source>
        <dbReference type="PROSITE" id="PS51186"/>
    </source>
</evidence>
<dbReference type="PROSITE" id="PS51186">
    <property type="entry name" value="GNAT"/>
    <property type="match status" value="1"/>
</dbReference>
<evidence type="ECO:0000313" key="3">
    <source>
        <dbReference type="Proteomes" id="UP001519345"/>
    </source>
</evidence>
<dbReference type="Pfam" id="PF18467">
    <property type="entry name" value="DUF5613"/>
    <property type="match status" value="1"/>
</dbReference>
<dbReference type="InterPro" id="IPR040549">
    <property type="entry name" value="DUF5613"/>
</dbReference>
<dbReference type="SUPFAM" id="SSF55729">
    <property type="entry name" value="Acyl-CoA N-acyltransferases (Nat)"/>
    <property type="match status" value="1"/>
</dbReference>
<proteinExistence type="predicted"/>
<gene>
    <name evidence="2" type="ORF">J2Z83_001883</name>
</gene>
<dbReference type="Pfam" id="PF00583">
    <property type="entry name" value="Acetyltransf_1"/>
    <property type="match status" value="1"/>
</dbReference>
<dbReference type="CDD" id="cd04301">
    <property type="entry name" value="NAT_SF"/>
    <property type="match status" value="1"/>
</dbReference>
<dbReference type="InterPro" id="IPR016181">
    <property type="entry name" value="Acyl_CoA_acyltransferase"/>
</dbReference>
<evidence type="ECO:0000313" key="2">
    <source>
        <dbReference type="EMBL" id="MBP1969775.1"/>
    </source>
</evidence>
<dbReference type="Gene3D" id="3.40.630.30">
    <property type="match status" value="1"/>
</dbReference>
<sequence length="250" mass="29582">MKQITFDDIYILGNIVAENDLYRHYHYPEMLIRYDSNFIDFKKQPSLTELKKAEKYLREFHLRQGQKHVKFCFPENMQLERELVDYLNDSGYENGFLELYGIQPDQFPEVEDQPDIDIQIVTDKNFETYLDLQYKQDLGFGSEFARAKMDLAKRQFKEESRIMRVLAFYKGNPAGYVDVITTDKTAEIDNLTVVEAFQKKGIGSRLQKFVMDTYPDKTVILVADGEDTAREMYMKQNYHYLGFQNEVQKI</sequence>
<name>A0ABS4IFQ9_9BACI</name>
<dbReference type="Proteomes" id="UP001519345">
    <property type="component" value="Unassembled WGS sequence"/>
</dbReference>
<keyword evidence="3" id="KW-1185">Reference proteome</keyword>
<dbReference type="InterPro" id="IPR000182">
    <property type="entry name" value="GNAT_dom"/>
</dbReference>